<proteinExistence type="predicted"/>
<evidence type="ECO:0000256" key="4">
    <source>
        <dbReference type="ARBA" id="ARBA00022737"/>
    </source>
</evidence>
<keyword evidence="6" id="KW-0564">Palmitate</keyword>
<keyword evidence="5" id="KW-0472">Membrane</keyword>
<dbReference type="PROSITE" id="PS51257">
    <property type="entry name" value="PROKAR_LIPOPROTEIN"/>
    <property type="match status" value="1"/>
</dbReference>
<feature type="compositionally biased region" description="Basic and acidic residues" evidence="8">
    <location>
        <begin position="31"/>
        <end position="42"/>
    </location>
</feature>
<dbReference type="InterPro" id="IPR049890">
    <property type="entry name" value="VlpA-F-like_signal"/>
</dbReference>
<evidence type="ECO:0000256" key="7">
    <source>
        <dbReference type="ARBA" id="ARBA00023288"/>
    </source>
</evidence>
<evidence type="ECO:0000256" key="6">
    <source>
        <dbReference type="ARBA" id="ARBA00023139"/>
    </source>
</evidence>
<dbReference type="NCBIfam" id="NF033817">
    <property type="entry name" value="Mplas_variab_LP"/>
    <property type="match status" value="1"/>
</dbReference>
<name>A0A454C9P1_METHO</name>
<dbReference type="OrthoDB" id="399271at2"/>
<feature type="signal peptide" evidence="9">
    <location>
        <begin position="1"/>
        <end position="25"/>
    </location>
</feature>
<feature type="compositionally biased region" description="Basic and acidic residues" evidence="8">
    <location>
        <begin position="80"/>
        <end position="90"/>
    </location>
</feature>
<evidence type="ECO:0000313" key="10">
    <source>
        <dbReference type="EMBL" id="AYN65356.1"/>
    </source>
</evidence>
<organism evidence="10 11">
    <name type="scientific">Metamycoplasma hominis</name>
    <name type="common">Mycoplasma hominis</name>
    <dbReference type="NCBI Taxonomy" id="2098"/>
    <lineage>
        <taxon>Bacteria</taxon>
        <taxon>Bacillati</taxon>
        <taxon>Mycoplasmatota</taxon>
        <taxon>Mycoplasmoidales</taxon>
        <taxon>Metamycoplasmataceae</taxon>
        <taxon>Metamycoplasma</taxon>
    </lineage>
</organism>
<keyword evidence="4" id="KW-0677">Repeat</keyword>
<evidence type="ECO:0000256" key="2">
    <source>
        <dbReference type="ARBA" id="ARBA00022475"/>
    </source>
</evidence>
<evidence type="ECO:0008006" key="12">
    <source>
        <dbReference type="Google" id="ProtNLM"/>
    </source>
</evidence>
<evidence type="ECO:0000313" key="11">
    <source>
        <dbReference type="Proteomes" id="UP000029712"/>
    </source>
</evidence>
<keyword evidence="7" id="KW-0449">Lipoprotein</keyword>
<evidence type="ECO:0000256" key="5">
    <source>
        <dbReference type="ARBA" id="ARBA00023136"/>
    </source>
</evidence>
<keyword evidence="2" id="KW-1003">Cell membrane</keyword>
<dbReference type="Proteomes" id="UP000029712">
    <property type="component" value="Chromosome"/>
</dbReference>
<evidence type="ECO:0000256" key="3">
    <source>
        <dbReference type="ARBA" id="ARBA00022729"/>
    </source>
</evidence>
<evidence type="ECO:0000256" key="1">
    <source>
        <dbReference type="ARBA" id="ARBA00004193"/>
    </source>
</evidence>
<accession>A0A454C9P1</accession>
<evidence type="ECO:0000256" key="8">
    <source>
        <dbReference type="SAM" id="MobiDB-lite"/>
    </source>
</evidence>
<keyword evidence="3 9" id="KW-0732">Signal</keyword>
<sequence>MKKSKKILLTMGVVLPLLASTPLVAAGCVKTEPEPKPEDQKNPEGGNPGTTPEKNPEGGNPGTTPEKNPEGEKPGTTPEVKPEEKSELQKATEGIADATVKANFESELKKYREELKTKSEEILKPIIENKEIKAAVSEKELPNITKTYNEAISKLNEILDDIILSTLKEYNTNKTKVSDGLMTIKNYLTKEKISDLIKKENGLADFLVAFGKNISKYAKSIFETLKTNESTKAIAQLNDLITAVDNKFAGKDNLFETTAKKLKGFDFSKLAEEGYVKTFEKLITLLSDAKVEAVAVLKSVKMSEEDIKKVKDVIRPIYNVLNEGLKNSINLFEQSLRDLPKVLEILK</sequence>
<dbReference type="RefSeq" id="WP_036439193.1">
    <property type="nucleotide sequence ID" value="NZ_CP033021.1"/>
</dbReference>
<gene>
    <name evidence="10" type="ORF">KN71_001405</name>
</gene>
<feature type="chain" id="PRO_5018993349" description="Variable surface lipoprotein" evidence="9">
    <location>
        <begin position="26"/>
        <end position="347"/>
    </location>
</feature>
<feature type="region of interest" description="Disordered" evidence="8">
    <location>
        <begin position="29"/>
        <end position="90"/>
    </location>
</feature>
<dbReference type="GO" id="GO:0005886">
    <property type="term" value="C:plasma membrane"/>
    <property type="evidence" value="ECO:0007669"/>
    <property type="project" value="UniProtKB-SubCell"/>
</dbReference>
<dbReference type="AlphaFoldDB" id="A0A454C9P1"/>
<comment type="subcellular location">
    <subcellularLocation>
        <location evidence="1">Cell membrane</location>
        <topology evidence="1">Lipid-anchor</topology>
    </subcellularLocation>
</comment>
<reference evidence="10 11" key="1">
    <citation type="submission" date="2014-08" db="EMBL/GenBank/DDBJ databases">
        <authorList>
            <person name="Kuleshov K."/>
            <person name="Dedkov V."/>
            <person name="Markelov M."/>
            <person name="Pimkina E."/>
        </authorList>
    </citation>
    <scope>NUCLEOTIDE SEQUENCE [LARGE SCALE GENOMIC DNA]</scope>
    <source>
        <strain evidence="11">TOA</strain>
    </source>
</reference>
<evidence type="ECO:0000256" key="9">
    <source>
        <dbReference type="SAM" id="SignalP"/>
    </source>
</evidence>
<dbReference type="EMBL" id="CP033021">
    <property type="protein sequence ID" value="AYN65356.1"/>
    <property type="molecule type" value="Genomic_DNA"/>
</dbReference>
<reference evidence="10 11" key="2">
    <citation type="submission" date="2018-10" db="EMBL/GenBank/DDBJ databases">
        <title>Detection and isolation of Mycoplasma hominis as a predominant microorganism from pelvic cavity of patient with salpingitis and tubo-ovarian abscess.</title>
        <authorList>
            <person name="Guschin A.E."/>
            <person name="Khayrullina G.A."/>
            <person name="Rakovskaya I.V."/>
            <person name="Shelenkov A.A."/>
            <person name="Shagin D.A."/>
        </authorList>
    </citation>
    <scope>NUCLEOTIDE SEQUENCE [LARGE SCALE GENOMIC DNA]</scope>
    <source>
        <strain evidence="11">TOA</strain>
    </source>
</reference>
<protein>
    <recommendedName>
        <fullName evidence="12">Variable surface lipoprotein</fullName>
    </recommendedName>
</protein>